<comment type="subcellular location">
    <subcellularLocation>
        <location evidence="1">Cell membrane</location>
        <topology evidence="1">Single-pass membrane protein</topology>
    </subcellularLocation>
</comment>
<evidence type="ECO:0000256" key="5">
    <source>
        <dbReference type="ARBA" id="ARBA00022989"/>
    </source>
</evidence>
<evidence type="ECO:0000313" key="12">
    <source>
        <dbReference type="Proteomes" id="UP000076482"/>
    </source>
</evidence>
<feature type="region of interest" description="Disordered" evidence="8">
    <location>
        <begin position="271"/>
        <end position="292"/>
    </location>
</feature>
<feature type="domain" description="OmpA-like" evidence="10">
    <location>
        <begin position="138"/>
        <end position="260"/>
    </location>
</feature>
<evidence type="ECO:0000256" key="1">
    <source>
        <dbReference type="ARBA" id="ARBA00004162"/>
    </source>
</evidence>
<keyword evidence="4 9" id="KW-0812">Transmembrane</keyword>
<evidence type="ECO:0000256" key="3">
    <source>
        <dbReference type="ARBA" id="ARBA00022475"/>
    </source>
</evidence>
<keyword evidence="11" id="KW-0966">Cell projection</keyword>
<evidence type="ECO:0000313" key="11">
    <source>
        <dbReference type="EMBL" id="KZD50172.1"/>
    </source>
</evidence>
<dbReference type="PANTHER" id="PTHR30329:SF21">
    <property type="entry name" value="LIPOPROTEIN YIAD-RELATED"/>
    <property type="match status" value="1"/>
</dbReference>
<organism evidence="11 12">
    <name type="scientific">Bacillus cereus</name>
    <dbReference type="NCBI Taxonomy" id="1396"/>
    <lineage>
        <taxon>Bacteria</taxon>
        <taxon>Bacillati</taxon>
        <taxon>Bacillota</taxon>
        <taxon>Bacilli</taxon>
        <taxon>Bacillales</taxon>
        <taxon>Bacillaceae</taxon>
        <taxon>Bacillus</taxon>
        <taxon>Bacillus cereus group</taxon>
    </lineage>
</organism>
<name>A0A164KF57_BACCE</name>
<dbReference type="AlphaFoldDB" id="A0A164KF57"/>
<comment type="similarity">
    <text evidence="2">Belongs to the MotB family.</text>
</comment>
<evidence type="ECO:0000259" key="10">
    <source>
        <dbReference type="PROSITE" id="PS51123"/>
    </source>
</evidence>
<dbReference type="InterPro" id="IPR006665">
    <property type="entry name" value="OmpA-like"/>
</dbReference>
<dbReference type="InterPro" id="IPR025713">
    <property type="entry name" value="MotB-like_N_dom"/>
</dbReference>
<dbReference type="SUPFAM" id="SSF103088">
    <property type="entry name" value="OmpA-like"/>
    <property type="match status" value="1"/>
</dbReference>
<evidence type="ECO:0000256" key="8">
    <source>
        <dbReference type="SAM" id="MobiDB-lite"/>
    </source>
</evidence>
<evidence type="ECO:0000256" key="2">
    <source>
        <dbReference type="ARBA" id="ARBA00008914"/>
    </source>
</evidence>
<protein>
    <submittedName>
        <fullName evidence="11">Flagellar motor rotation protein MotB</fullName>
    </submittedName>
</protein>
<evidence type="ECO:0000256" key="7">
    <source>
        <dbReference type="PROSITE-ProRule" id="PRU00473"/>
    </source>
</evidence>
<feature type="compositionally biased region" description="Polar residues" evidence="8">
    <location>
        <begin position="79"/>
        <end position="90"/>
    </location>
</feature>
<accession>A0A164KF57</accession>
<feature type="region of interest" description="Disordered" evidence="8">
    <location>
        <begin position="61"/>
        <end position="96"/>
    </location>
</feature>
<dbReference type="PROSITE" id="PS51123">
    <property type="entry name" value="OMPA_2"/>
    <property type="match status" value="1"/>
</dbReference>
<evidence type="ECO:0000256" key="6">
    <source>
        <dbReference type="ARBA" id="ARBA00023136"/>
    </source>
</evidence>
<dbReference type="Pfam" id="PF00691">
    <property type="entry name" value="OmpA"/>
    <property type="match status" value="1"/>
</dbReference>
<dbReference type="InterPro" id="IPR036737">
    <property type="entry name" value="OmpA-like_sf"/>
</dbReference>
<gene>
    <name evidence="11" type="ORF">B4088_6369</name>
</gene>
<reference evidence="11 12" key="1">
    <citation type="submission" date="2015-09" db="EMBL/GenBank/DDBJ databases">
        <title>Bacillus cereus food isolates.</title>
        <authorList>
            <person name="Boekhorst J."/>
        </authorList>
    </citation>
    <scope>NUCLEOTIDE SEQUENCE [LARGE SCALE GENOMIC DNA]</scope>
    <source>
        <strain evidence="11 12">B4088</strain>
    </source>
</reference>
<dbReference type="InterPro" id="IPR050330">
    <property type="entry name" value="Bact_OuterMem_StrucFunc"/>
</dbReference>
<dbReference type="CDD" id="cd07185">
    <property type="entry name" value="OmpA_C-like"/>
    <property type="match status" value="1"/>
</dbReference>
<dbReference type="EMBL" id="LJKE01000132">
    <property type="protein sequence ID" value="KZD50172.1"/>
    <property type="molecule type" value="Genomic_DNA"/>
</dbReference>
<keyword evidence="11" id="KW-0969">Cilium</keyword>
<keyword evidence="3" id="KW-1003">Cell membrane</keyword>
<dbReference type="PANTHER" id="PTHR30329">
    <property type="entry name" value="STATOR ELEMENT OF FLAGELLAR MOTOR COMPLEX"/>
    <property type="match status" value="1"/>
</dbReference>
<dbReference type="Pfam" id="PF13677">
    <property type="entry name" value="MotB_plug"/>
    <property type="match status" value="1"/>
</dbReference>
<dbReference type="NCBIfam" id="NF005831">
    <property type="entry name" value="PRK07734.1"/>
    <property type="match status" value="1"/>
</dbReference>
<sequence>MAKRHKKHKHEEHVDESWLIPYADVLTLLLALFIVMFAASQVDQDKMKQVSEVFQEVFEGGTGIMDGNPSMDKNPNPPTQTKATGASSGEKNGEDAQMEALKEQFQQEIENLKGLQQQLNDYISSKHLNAELSTELSTKGLLVTIQDGVFFSSGSSVVKADGIPTARELANILSDGGNRNIEISGHTDNVPINNENFKSNWELSSGRAINFLEVLLEDKRLDPARFSVNGAAEFKPIADNKLPEGRQKNRRVEILILPNIEQKQTTWDEAVKEYQKQNKSKDSKAKKDAQSK</sequence>
<keyword evidence="6 7" id="KW-0472">Membrane</keyword>
<dbReference type="Proteomes" id="UP000076482">
    <property type="component" value="Unassembled WGS sequence"/>
</dbReference>
<keyword evidence="5 9" id="KW-1133">Transmembrane helix</keyword>
<dbReference type="PATRIC" id="fig|1396.535.peg.5613"/>
<proteinExistence type="inferred from homology"/>
<comment type="caution">
    <text evidence="11">The sequence shown here is derived from an EMBL/GenBank/DDBJ whole genome shotgun (WGS) entry which is preliminary data.</text>
</comment>
<feature type="transmembrane region" description="Helical" evidence="9">
    <location>
        <begin position="20"/>
        <end position="39"/>
    </location>
</feature>
<dbReference type="GO" id="GO:0005886">
    <property type="term" value="C:plasma membrane"/>
    <property type="evidence" value="ECO:0007669"/>
    <property type="project" value="UniProtKB-SubCell"/>
</dbReference>
<keyword evidence="11" id="KW-0282">Flagellum</keyword>
<evidence type="ECO:0000256" key="4">
    <source>
        <dbReference type="ARBA" id="ARBA00022692"/>
    </source>
</evidence>
<evidence type="ECO:0000256" key="9">
    <source>
        <dbReference type="SAM" id="Phobius"/>
    </source>
</evidence>
<dbReference type="RefSeq" id="WP_064774885.1">
    <property type="nucleotide sequence ID" value="NZ_LJKE01000132.1"/>
</dbReference>
<dbReference type="Gene3D" id="3.30.1330.60">
    <property type="entry name" value="OmpA-like domain"/>
    <property type="match status" value="1"/>
</dbReference>